<evidence type="ECO:0000313" key="9">
    <source>
        <dbReference type="Proteomes" id="UP000076078"/>
    </source>
</evidence>
<dbReference type="InterPro" id="IPR012132">
    <property type="entry name" value="GMC_OxRdtase"/>
</dbReference>
<dbReference type="GO" id="GO:0016614">
    <property type="term" value="F:oxidoreductase activity, acting on CH-OH group of donors"/>
    <property type="evidence" value="ECO:0007669"/>
    <property type="project" value="InterPro"/>
</dbReference>
<dbReference type="Gene3D" id="3.30.560.10">
    <property type="entry name" value="Glucose Oxidase, domain 3"/>
    <property type="match status" value="1"/>
</dbReference>
<feature type="domain" description="Glucose-methanol-choline oxidoreductase N-terminal" evidence="7">
    <location>
        <begin position="302"/>
        <end position="316"/>
    </location>
</feature>
<reference evidence="8 9" key="1">
    <citation type="submission" date="2015-12" db="EMBL/GenBank/DDBJ databases">
        <title>Dictyostelia acquired genes for synthesis and detection of signals that induce cell-type specialization by lateral gene transfer from prokaryotes.</title>
        <authorList>
            <person name="Gloeckner G."/>
            <person name="Schaap P."/>
        </authorList>
    </citation>
    <scope>NUCLEOTIDE SEQUENCE [LARGE SCALE GENOMIC DNA]</scope>
    <source>
        <strain evidence="8 9">TK</strain>
    </source>
</reference>
<keyword evidence="6" id="KW-0472">Membrane</keyword>
<keyword evidence="9" id="KW-1185">Reference proteome</keyword>
<dbReference type="OrthoDB" id="269227at2759"/>
<feature type="binding site" evidence="5">
    <location>
        <begin position="133"/>
        <end position="136"/>
    </location>
    <ligand>
        <name>FAD</name>
        <dbReference type="ChEBI" id="CHEBI:57692"/>
    </ligand>
</feature>
<dbReference type="InParanoid" id="A0A152A963"/>
<evidence type="ECO:0000259" key="7">
    <source>
        <dbReference type="PROSITE" id="PS00624"/>
    </source>
</evidence>
<organism evidence="8 9">
    <name type="scientific">Tieghemostelium lacteum</name>
    <name type="common">Slime mold</name>
    <name type="synonym">Dictyostelium lacteum</name>
    <dbReference type="NCBI Taxonomy" id="361077"/>
    <lineage>
        <taxon>Eukaryota</taxon>
        <taxon>Amoebozoa</taxon>
        <taxon>Evosea</taxon>
        <taxon>Eumycetozoa</taxon>
        <taxon>Dictyostelia</taxon>
        <taxon>Dictyosteliales</taxon>
        <taxon>Raperosteliaceae</taxon>
        <taxon>Tieghemostelium</taxon>
    </lineage>
</organism>
<comment type="similarity">
    <text evidence="2">Belongs to the GMC oxidoreductase family.</text>
</comment>
<evidence type="ECO:0000256" key="4">
    <source>
        <dbReference type="ARBA" id="ARBA00022827"/>
    </source>
</evidence>
<evidence type="ECO:0000256" key="6">
    <source>
        <dbReference type="SAM" id="Phobius"/>
    </source>
</evidence>
<evidence type="ECO:0000256" key="5">
    <source>
        <dbReference type="PIRSR" id="PIRSR000137-2"/>
    </source>
</evidence>
<feature type="binding site" evidence="5">
    <location>
        <position position="261"/>
    </location>
    <ligand>
        <name>FAD</name>
        <dbReference type="ChEBI" id="CHEBI:57692"/>
    </ligand>
</feature>
<dbReference type="PIRSF" id="PIRSF000137">
    <property type="entry name" value="Alcohol_oxidase"/>
    <property type="match status" value="1"/>
</dbReference>
<keyword evidence="6" id="KW-0812">Transmembrane</keyword>
<proteinExistence type="inferred from homology"/>
<keyword evidence="4 5" id="KW-0274">FAD</keyword>
<sequence length="593" mass="65315">MKVLDKFLKIIFIVQLFYIGVSYGLLGSILSYYDFIVVGSGVAGGIIVDRLSAQGYNVLLLEAGGPSIAELDGMEYVGTKGTFNPTTMTYKPQRPITKAEVPLYWQTISGIGEKWDIKGAGVGKMIGGSGTHNGMVYQRGVDDDYNNWNVTGWAWNDMLPYFKKVETVLDESLQNDPTRGYSGAIKVKSIPFDVEGSDFIKSCQASGLPLNNNFNQVNYRDGCGYYQFNINQDGERSSTAKEYLVRASKRNNVQVIYRATVTRIKWTFNLLKNRYDATGVEYVKDNQTFTVTMKKEIILSAGALNTPKILLNSGVGDGTYLSQYSSQIPLIKHLPGVGKNLQNHVMVFNTWNYSNCMEDAKKPNYYNLFSIDLEYSSAGAGILGTPGYSVGVWLRGNYSVAQTENLAAIFPGSPGGAFKHPVISLAISLAHPTNIHQVVLSNYTAGEPLINFLQKPSVLLLKPIHNEEVQTLVRGIKESRRILSYPPLVNQVTPFIPDNSYQTDQDLEDWVRSNAINHEHWSASCKMGMVNDPTAVVGPNLKVIGVGKVRVVDASIMPKITHSLVQATVMAIGEKASDLIISDYTGNSIISDL</sequence>
<dbReference type="FunCoup" id="A0A152A963">
    <property type="interactions" value="6"/>
</dbReference>
<name>A0A152A963_TIELA</name>
<dbReference type="SUPFAM" id="SSF54373">
    <property type="entry name" value="FAD-linked reductases, C-terminal domain"/>
    <property type="match status" value="1"/>
</dbReference>
<dbReference type="PANTHER" id="PTHR11552">
    <property type="entry name" value="GLUCOSE-METHANOL-CHOLINE GMC OXIDOREDUCTASE"/>
    <property type="match status" value="1"/>
</dbReference>
<dbReference type="GO" id="GO:0050660">
    <property type="term" value="F:flavin adenine dinucleotide binding"/>
    <property type="evidence" value="ECO:0007669"/>
    <property type="project" value="InterPro"/>
</dbReference>
<dbReference type="Pfam" id="PF00732">
    <property type="entry name" value="GMC_oxred_N"/>
    <property type="match status" value="1"/>
</dbReference>
<gene>
    <name evidence="8" type="ORF">DLAC_00223</name>
</gene>
<dbReference type="PANTHER" id="PTHR11552:SF147">
    <property type="entry name" value="CHOLINE DEHYDROGENASE, MITOCHONDRIAL"/>
    <property type="match status" value="1"/>
</dbReference>
<dbReference type="AlphaFoldDB" id="A0A152A963"/>
<evidence type="ECO:0000256" key="2">
    <source>
        <dbReference type="ARBA" id="ARBA00010790"/>
    </source>
</evidence>
<dbReference type="Proteomes" id="UP000076078">
    <property type="component" value="Unassembled WGS sequence"/>
</dbReference>
<dbReference type="Gene3D" id="3.50.50.60">
    <property type="entry name" value="FAD/NAD(P)-binding domain"/>
    <property type="match status" value="1"/>
</dbReference>
<dbReference type="OMA" id="AHMSGSC"/>
<dbReference type="InterPro" id="IPR007867">
    <property type="entry name" value="GMC_OxRtase_C"/>
</dbReference>
<dbReference type="Pfam" id="PF05199">
    <property type="entry name" value="GMC_oxred_C"/>
    <property type="match status" value="1"/>
</dbReference>
<keyword evidence="6" id="KW-1133">Transmembrane helix</keyword>
<keyword evidence="3" id="KW-0285">Flavoprotein</keyword>
<dbReference type="STRING" id="361077.A0A152A963"/>
<feature type="transmembrane region" description="Helical" evidence="6">
    <location>
        <begin position="7"/>
        <end position="26"/>
    </location>
</feature>
<dbReference type="InterPro" id="IPR036188">
    <property type="entry name" value="FAD/NAD-bd_sf"/>
</dbReference>
<dbReference type="InterPro" id="IPR000172">
    <property type="entry name" value="GMC_OxRdtase_N"/>
</dbReference>
<protein>
    <submittedName>
        <fullName evidence="8">Choline dehydrogenase</fullName>
    </submittedName>
</protein>
<dbReference type="SUPFAM" id="SSF51905">
    <property type="entry name" value="FAD/NAD(P)-binding domain"/>
    <property type="match status" value="1"/>
</dbReference>
<evidence type="ECO:0000313" key="8">
    <source>
        <dbReference type="EMBL" id="KYR02760.1"/>
    </source>
</evidence>
<comment type="cofactor">
    <cofactor evidence="1 5">
        <name>FAD</name>
        <dbReference type="ChEBI" id="CHEBI:57692"/>
    </cofactor>
</comment>
<evidence type="ECO:0000256" key="1">
    <source>
        <dbReference type="ARBA" id="ARBA00001974"/>
    </source>
</evidence>
<dbReference type="EMBL" id="LODT01000001">
    <property type="protein sequence ID" value="KYR02760.1"/>
    <property type="molecule type" value="Genomic_DNA"/>
</dbReference>
<accession>A0A152A963</accession>
<comment type="caution">
    <text evidence="8">The sequence shown here is derived from an EMBL/GenBank/DDBJ whole genome shotgun (WGS) entry which is preliminary data.</text>
</comment>
<evidence type="ECO:0000256" key="3">
    <source>
        <dbReference type="ARBA" id="ARBA00022630"/>
    </source>
</evidence>
<dbReference type="PROSITE" id="PS00624">
    <property type="entry name" value="GMC_OXRED_2"/>
    <property type="match status" value="1"/>
</dbReference>